<dbReference type="InterPro" id="IPR022653">
    <property type="entry name" value="De-COase2_pyr-phos_BS"/>
</dbReference>
<dbReference type="AlphaFoldDB" id="A0A851MSU5"/>
<dbReference type="FunFam" id="3.20.20.10:FF:000006">
    <property type="entry name" value="Ornithine decarboxylase 1"/>
    <property type="match status" value="1"/>
</dbReference>
<dbReference type="PRINTS" id="PR01179">
    <property type="entry name" value="ODADCRBXLASE"/>
</dbReference>
<dbReference type="GO" id="GO:0005737">
    <property type="term" value="C:cytoplasm"/>
    <property type="evidence" value="ECO:0007669"/>
    <property type="project" value="TreeGrafter"/>
</dbReference>
<keyword evidence="2" id="KW-0620">Polyamine biosynthesis</keyword>
<dbReference type="EMBL" id="WBMV01006564">
    <property type="protein sequence ID" value="NXC33121.1"/>
    <property type="molecule type" value="Genomic_DNA"/>
</dbReference>
<name>A0A851MSU5_9DEND</name>
<dbReference type="PANTHER" id="PTHR11482:SF4">
    <property type="entry name" value="ANTIZYME INHIBITOR 2"/>
    <property type="match status" value="1"/>
</dbReference>
<feature type="domain" description="Orn/DAP/Arg decarboxylase 2 N-terminal" evidence="3">
    <location>
        <begin position="44"/>
        <end position="278"/>
    </location>
</feature>
<dbReference type="InterPro" id="IPR000183">
    <property type="entry name" value="Orn/DAP/Arg_de-COase"/>
</dbReference>
<dbReference type="PRINTS" id="PR01182">
    <property type="entry name" value="ORNDCRBXLASE"/>
</dbReference>
<dbReference type="PROSITE" id="PS00878">
    <property type="entry name" value="ODR_DC_2_1"/>
    <property type="match status" value="1"/>
</dbReference>
<dbReference type="InterPro" id="IPR029066">
    <property type="entry name" value="PLP-binding_barrel"/>
</dbReference>
<dbReference type="InterPro" id="IPR002433">
    <property type="entry name" value="Orn_de-COase"/>
</dbReference>
<evidence type="ECO:0000259" key="3">
    <source>
        <dbReference type="Pfam" id="PF02784"/>
    </source>
</evidence>
<protein>
    <submittedName>
        <fullName evidence="4">AZIN2 inhibitor</fullName>
    </submittedName>
</protein>
<dbReference type="Proteomes" id="UP000614027">
    <property type="component" value="Unassembled WGS sequence"/>
</dbReference>
<reference evidence="4" key="1">
    <citation type="submission" date="2019-09" db="EMBL/GenBank/DDBJ databases">
        <title>Bird 10,000 Genomes (B10K) Project - Family phase.</title>
        <authorList>
            <person name="Zhang G."/>
        </authorList>
    </citation>
    <scope>NUCLEOTIDE SEQUENCE</scope>
    <source>
        <strain evidence="4">B10K-DU-001-09</strain>
        <tissue evidence="4">Muscle</tissue>
    </source>
</reference>
<accession>A0A851MSU5</accession>
<evidence type="ECO:0000256" key="1">
    <source>
        <dbReference type="ARBA" id="ARBA00022898"/>
    </source>
</evidence>
<dbReference type="SUPFAM" id="SSF50621">
    <property type="entry name" value="Alanine racemase C-terminal domain-like"/>
    <property type="match status" value="1"/>
</dbReference>
<sequence length="470" mass="50067">MNGYLSESNFLMVEEGFTTRDFLESLPGELCQESEQQAFFVADLGDIVKKHLRFLKALPRVKPYFPVKCNGSEGVIRLLAELGVGFACANKAEISRVQGIGVPAGRIFYSSPCKQVAHLRHAAKHGVQLMTFDNEVELSKVARSHPRARMLLGISADSSPSAHPSMAFGTTLQSCRHLLEAAKEQAVQVVGVSFHLGGRGLEPQAFAEAVAAAQLVFDMGTELGYHMHLLDIGGGFPGTEDTRARFEEIAAVVSSALDLYFPEGSGVEVVARPGRYYVTSAFTFAVSIAALEELPVEQTSSDGRWDIGTGPPVCPSPLSPLLAPLQRKSLAAGRASCTTSMMASTAPSAASCSTAPAPGLACTSSSLRGPPGLAEDRIAEGLELPELHVGDWLLFGNMGAYTIPAPPAGCPQPHVTYAMSRMAWKAVQLFLGKPPQTEEDRESLCTPLSCGWEMAETLCVTPVFAPTGII</sequence>
<proteinExistence type="predicted"/>
<dbReference type="Gene3D" id="3.20.20.10">
    <property type="entry name" value="Alanine racemase"/>
    <property type="match status" value="1"/>
</dbReference>
<dbReference type="CDD" id="cd00622">
    <property type="entry name" value="PLPDE_III_ODC"/>
    <property type="match status" value="1"/>
</dbReference>
<keyword evidence="1" id="KW-0663">Pyridoxal phosphate</keyword>
<feature type="non-terminal residue" evidence="4">
    <location>
        <position position="470"/>
    </location>
</feature>
<dbReference type="InterPro" id="IPR022657">
    <property type="entry name" value="De-COase2_CS"/>
</dbReference>
<dbReference type="PROSITE" id="PS00879">
    <property type="entry name" value="ODR_DC_2_2"/>
    <property type="match status" value="1"/>
</dbReference>
<keyword evidence="5" id="KW-1185">Reference proteome</keyword>
<evidence type="ECO:0000256" key="2">
    <source>
        <dbReference type="ARBA" id="ARBA00023115"/>
    </source>
</evidence>
<evidence type="ECO:0000313" key="4">
    <source>
        <dbReference type="EMBL" id="NXC33121.1"/>
    </source>
</evidence>
<dbReference type="SUPFAM" id="SSF51419">
    <property type="entry name" value="PLP-binding barrel"/>
    <property type="match status" value="1"/>
</dbReference>
<feature type="non-terminal residue" evidence="4">
    <location>
        <position position="1"/>
    </location>
</feature>
<dbReference type="InterPro" id="IPR009006">
    <property type="entry name" value="Ala_racemase/Decarboxylase_C"/>
</dbReference>
<comment type="caution">
    <text evidence="4">The sequence shown here is derived from an EMBL/GenBank/DDBJ whole genome shotgun (WGS) entry which is preliminary data.</text>
</comment>
<dbReference type="PANTHER" id="PTHR11482">
    <property type="entry name" value="ARGININE/DIAMINOPIMELATE/ORNITHINE DECARBOXYLASE"/>
    <property type="match status" value="1"/>
</dbReference>
<dbReference type="Gene3D" id="2.40.37.10">
    <property type="entry name" value="Lyase, Ornithine Decarboxylase, Chain A, domain 1"/>
    <property type="match status" value="1"/>
</dbReference>
<dbReference type="GO" id="GO:0016831">
    <property type="term" value="F:carboxy-lyase activity"/>
    <property type="evidence" value="ECO:0007669"/>
    <property type="project" value="UniProtKB-ARBA"/>
</dbReference>
<organism evidence="4 5">
    <name type="scientific">Campylorhamphus procurvoides</name>
    <dbReference type="NCBI Taxonomy" id="190295"/>
    <lineage>
        <taxon>Eukaryota</taxon>
        <taxon>Metazoa</taxon>
        <taxon>Chordata</taxon>
        <taxon>Craniata</taxon>
        <taxon>Vertebrata</taxon>
        <taxon>Euteleostomi</taxon>
        <taxon>Archelosauria</taxon>
        <taxon>Archosauria</taxon>
        <taxon>Dinosauria</taxon>
        <taxon>Saurischia</taxon>
        <taxon>Theropoda</taxon>
        <taxon>Coelurosauria</taxon>
        <taxon>Aves</taxon>
        <taxon>Neognathae</taxon>
        <taxon>Neoaves</taxon>
        <taxon>Telluraves</taxon>
        <taxon>Australaves</taxon>
        <taxon>Passeriformes</taxon>
        <taxon>Dendrocolaptidae</taxon>
        <taxon>Campylorhamphus</taxon>
    </lineage>
</organism>
<dbReference type="GO" id="GO:0033387">
    <property type="term" value="P:putrescine biosynthetic process from arginine, via ornithine"/>
    <property type="evidence" value="ECO:0007669"/>
    <property type="project" value="TreeGrafter"/>
</dbReference>
<dbReference type="InterPro" id="IPR022644">
    <property type="entry name" value="De-COase2_N"/>
</dbReference>
<gene>
    <name evidence="4" type="primary">Azin2</name>
    <name evidence="4" type="ORF">CAMPRO_R07668</name>
</gene>
<dbReference type="OrthoDB" id="5034579at2759"/>
<dbReference type="Pfam" id="PF02784">
    <property type="entry name" value="Orn_Arg_deC_N"/>
    <property type="match status" value="1"/>
</dbReference>
<evidence type="ECO:0000313" key="5">
    <source>
        <dbReference type="Proteomes" id="UP000614027"/>
    </source>
</evidence>